<comment type="caution">
    <text evidence="3">The sequence shown here is derived from an EMBL/GenBank/DDBJ whole genome shotgun (WGS) entry which is preliminary data.</text>
</comment>
<dbReference type="InterPro" id="IPR039447">
    <property type="entry name" value="UreH-like_TM_dom"/>
</dbReference>
<feature type="transmembrane region" description="Helical" evidence="1">
    <location>
        <begin position="81"/>
        <end position="102"/>
    </location>
</feature>
<feature type="transmembrane region" description="Helical" evidence="1">
    <location>
        <begin position="135"/>
        <end position="156"/>
    </location>
</feature>
<keyword evidence="4" id="KW-1185">Reference proteome</keyword>
<sequence>MSVDWLPALASAWLLGLLGGGHCLGMCGGLMGALSLAAAPGQGRHWPLLVGYNLGRVLSYALAGLLFGGLGLAVAHTPALAVLRTLAALLLVAMGLYLAGWWHGLTRIEALGRGLWRHLQPLSRRLLPARTLSQALALGGLWGWLPCGLVYSVLLWSAAQGDAVKSAALMLAFGLGTWPVMLATGLAGQGMLAVLRRRGVRMAAGLLVLGFGLWSLPGPHQHWLMGWGHGH</sequence>
<dbReference type="Pfam" id="PF13386">
    <property type="entry name" value="DsbD_2"/>
    <property type="match status" value="1"/>
</dbReference>
<gene>
    <name evidence="3" type="ORF">HAQ05_09880</name>
</gene>
<keyword evidence="1" id="KW-1133">Transmembrane helix</keyword>
<feature type="transmembrane region" description="Helical" evidence="1">
    <location>
        <begin position="199"/>
        <end position="217"/>
    </location>
</feature>
<feature type="domain" description="Urease accessory protein UreH-like transmembrane" evidence="2">
    <location>
        <begin position="12"/>
        <end position="214"/>
    </location>
</feature>
<keyword evidence="1" id="KW-0812">Transmembrane</keyword>
<evidence type="ECO:0000313" key="3">
    <source>
        <dbReference type="EMBL" id="MBD1599014.1"/>
    </source>
</evidence>
<accession>A0ABR7Z0K4</accession>
<feature type="transmembrane region" description="Helical" evidence="1">
    <location>
        <begin position="12"/>
        <end position="36"/>
    </location>
</feature>
<dbReference type="EMBL" id="JAAOCA010000010">
    <property type="protein sequence ID" value="MBD1599014.1"/>
    <property type="molecule type" value="Genomic_DNA"/>
</dbReference>
<reference evidence="3 4" key="1">
    <citation type="journal article" date="2020" name="Insects">
        <title>Bacteria Belonging to Pseudomonas typographi sp. nov. from the Bark Beetle Ips typographus Have Genomic Potential to Aid in the Host Ecology.</title>
        <authorList>
            <person name="Peral-Aranega E."/>
            <person name="Saati-Santamaria Z."/>
            <person name="Kolarik M."/>
            <person name="Rivas R."/>
            <person name="Garcia-Fraile P."/>
        </authorList>
    </citation>
    <scope>NUCLEOTIDE SEQUENCE [LARGE SCALE GENOMIC DNA]</scope>
    <source>
        <strain evidence="3 4">CA3A</strain>
    </source>
</reference>
<dbReference type="Proteomes" id="UP000805841">
    <property type="component" value="Unassembled WGS sequence"/>
</dbReference>
<dbReference type="RefSeq" id="WP_190419914.1">
    <property type="nucleotide sequence ID" value="NZ_JAAOCA010000010.1"/>
</dbReference>
<feature type="transmembrane region" description="Helical" evidence="1">
    <location>
        <begin position="168"/>
        <end position="187"/>
    </location>
</feature>
<evidence type="ECO:0000256" key="1">
    <source>
        <dbReference type="SAM" id="Phobius"/>
    </source>
</evidence>
<dbReference type="PANTHER" id="PTHR42208">
    <property type="entry name" value="HEAVY METAL TRANSPORTER-RELATED"/>
    <property type="match status" value="1"/>
</dbReference>
<protein>
    <submittedName>
        <fullName evidence="3">Sulfite exporter TauE/SafE family protein</fullName>
    </submittedName>
</protein>
<feature type="transmembrane region" description="Helical" evidence="1">
    <location>
        <begin position="57"/>
        <end position="75"/>
    </location>
</feature>
<dbReference type="PANTHER" id="PTHR42208:SF1">
    <property type="entry name" value="HEAVY METAL TRANSPORTER"/>
    <property type="match status" value="1"/>
</dbReference>
<organism evidence="3 4">
    <name type="scientific">Pseudomonas typographi</name>
    <dbReference type="NCBI Taxonomy" id="2715964"/>
    <lineage>
        <taxon>Bacteria</taxon>
        <taxon>Pseudomonadati</taxon>
        <taxon>Pseudomonadota</taxon>
        <taxon>Gammaproteobacteria</taxon>
        <taxon>Pseudomonadales</taxon>
        <taxon>Pseudomonadaceae</taxon>
        <taxon>Pseudomonas</taxon>
    </lineage>
</organism>
<evidence type="ECO:0000259" key="2">
    <source>
        <dbReference type="Pfam" id="PF13386"/>
    </source>
</evidence>
<name>A0ABR7Z0K4_9PSED</name>
<proteinExistence type="predicted"/>
<keyword evidence="1" id="KW-0472">Membrane</keyword>
<evidence type="ECO:0000313" key="4">
    <source>
        <dbReference type="Proteomes" id="UP000805841"/>
    </source>
</evidence>